<sequence length="262" mass="28218">MLGAFLTGCTTDPLDEMRKKVVQNASKFEKFCEKYSSSLYVGLDVSGSSRDEDLLQSRRSTIRDLLTLTALCGASRELGSNQVRVVAFADSAAGEQVLYKSPLEYKGATANAQLRRTPEALVGAMEKIDRQLKAALQKPPGQTSDVLAQFGEAAEFQAQLSGDPRTRIAILTDGVHTAPPVNLNRQDLDVGEALKLADHLTPPRLKDSEVTVIGIGRTEGAPAPTEYTNVIKSFWAATCTRTGAACSMVTDLSIPDGAQLWE</sequence>
<evidence type="ECO:0008006" key="3">
    <source>
        <dbReference type="Google" id="ProtNLM"/>
    </source>
</evidence>
<evidence type="ECO:0000313" key="2">
    <source>
        <dbReference type="Proteomes" id="UP001143474"/>
    </source>
</evidence>
<gene>
    <name evidence="1" type="ORF">GCM10017600_54870</name>
</gene>
<reference evidence="1" key="1">
    <citation type="journal article" date="2014" name="Int. J. Syst. Evol. Microbiol.">
        <title>Complete genome sequence of Corynebacterium casei LMG S-19264T (=DSM 44701T), isolated from a smear-ripened cheese.</title>
        <authorList>
            <consortium name="US DOE Joint Genome Institute (JGI-PGF)"/>
            <person name="Walter F."/>
            <person name="Albersmeier A."/>
            <person name="Kalinowski J."/>
            <person name="Ruckert C."/>
        </authorList>
    </citation>
    <scope>NUCLEOTIDE SEQUENCE</scope>
    <source>
        <strain evidence="1">VKM Ac-2007</strain>
    </source>
</reference>
<protein>
    <recommendedName>
        <fullName evidence="3">VWFA domain-containing protein</fullName>
    </recommendedName>
</protein>
<organism evidence="1 2">
    <name type="scientific">Streptosporangium carneum</name>
    <dbReference type="NCBI Taxonomy" id="47481"/>
    <lineage>
        <taxon>Bacteria</taxon>
        <taxon>Bacillati</taxon>
        <taxon>Actinomycetota</taxon>
        <taxon>Actinomycetes</taxon>
        <taxon>Streptosporangiales</taxon>
        <taxon>Streptosporangiaceae</taxon>
        <taxon>Streptosporangium</taxon>
    </lineage>
</organism>
<dbReference type="EMBL" id="BSEV01000014">
    <property type="protein sequence ID" value="GLK12079.1"/>
    <property type="molecule type" value="Genomic_DNA"/>
</dbReference>
<accession>A0A9W6I6Y8</accession>
<proteinExistence type="predicted"/>
<dbReference type="InterPro" id="IPR036465">
    <property type="entry name" value="vWFA_dom_sf"/>
</dbReference>
<keyword evidence="2" id="KW-1185">Reference proteome</keyword>
<dbReference type="AlphaFoldDB" id="A0A9W6I6Y8"/>
<dbReference type="Proteomes" id="UP001143474">
    <property type="component" value="Unassembled WGS sequence"/>
</dbReference>
<evidence type="ECO:0000313" key="1">
    <source>
        <dbReference type="EMBL" id="GLK12079.1"/>
    </source>
</evidence>
<dbReference type="Gene3D" id="3.40.50.410">
    <property type="entry name" value="von Willebrand factor, type A domain"/>
    <property type="match status" value="1"/>
</dbReference>
<dbReference type="RefSeq" id="WP_271220420.1">
    <property type="nucleotide sequence ID" value="NZ_BAAAVD010000053.1"/>
</dbReference>
<reference evidence="1" key="2">
    <citation type="submission" date="2023-01" db="EMBL/GenBank/DDBJ databases">
        <authorList>
            <person name="Sun Q."/>
            <person name="Evtushenko L."/>
        </authorList>
    </citation>
    <scope>NUCLEOTIDE SEQUENCE</scope>
    <source>
        <strain evidence="1">VKM Ac-2007</strain>
    </source>
</reference>
<name>A0A9W6I6Y8_9ACTN</name>
<comment type="caution">
    <text evidence="1">The sequence shown here is derived from an EMBL/GenBank/DDBJ whole genome shotgun (WGS) entry which is preliminary data.</text>
</comment>